<comment type="caution">
    <text evidence="1">The sequence shown here is derived from an EMBL/GenBank/DDBJ whole genome shotgun (WGS) entry which is preliminary data.</text>
</comment>
<evidence type="ECO:0000313" key="2">
    <source>
        <dbReference type="Proteomes" id="UP000320773"/>
    </source>
</evidence>
<gene>
    <name evidence="1" type="ORF">BC670_1308</name>
</gene>
<dbReference type="AlphaFoldDB" id="A0A543G2X1"/>
<accession>A0A543G2X1</accession>
<dbReference type="Proteomes" id="UP000320773">
    <property type="component" value="Unassembled WGS sequence"/>
</dbReference>
<reference evidence="1 2" key="1">
    <citation type="submission" date="2019-06" db="EMBL/GenBank/DDBJ databases">
        <title>Genomic Encyclopedia of Archaeal and Bacterial Type Strains, Phase II (KMG-II): from individual species to whole genera.</title>
        <authorList>
            <person name="Goeker M."/>
        </authorList>
    </citation>
    <scope>NUCLEOTIDE SEQUENCE [LARGE SCALE GENOMIC DNA]</scope>
    <source>
        <strain evidence="1 2">DSM 24789</strain>
    </source>
</reference>
<protein>
    <submittedName>
        <fullName evidence="1">Uncharacterized protein</fullName>
    </submittedName>
</protein>
<name>A0A543G2X1_9FLAO</name>
<evidence type="ECO:0000313" key="1">
    <source>
        <dbReference type="EMBL" id="TQM40422.1"/>
    </source>
</evidence>
<proteinExistence type="predicted"/>
<sequence>MKALFWINSIVFIPQNSLMMLQTMVTNLFCIKATSNLYLAKPKSSLYLYRIEMVLKMELASIF</sequence>
<dbReference type="EMBL" id="VFPJ01000001">
    <property type="protein sequence ID" value="TQM40422.1"/>
    <property type="molecule type" value="Genomic_DNA"/>
</dbReference>
<organism evidence="1 2">
    <name type="scientific">Flavobacterium branchiophilum</name>
    <dbReference type="NCBI Taxonomy" id="55197"/>
    <lineage>
        <taxon>Bacteria</taxon>
        <taxon>Pseudomonadati</taxon>
        <taxon>Bacteroidota</taxon>
        <taxon>Flavobacteriia</taxon>
        <taxon>Flavobacteriales</taxon>
        <taxon>Flavobacteriaceae</taxon>
        <taxon>Flavobacterium</taxon>
    </lineage>
</organism>